<dbReference type="Pfam" id="PF03160">
    <property type="entry name" value="Calx-beta"/>
    <property type="match status" value="2"/>
</dbReference>
<dbReference type="SMART" id="SM00237">
    <property type="entry name" value="Calx_beta"/>
    <property type="match status" value="2"/>
</dbReference>
<organism evidence="13 14">
    <name type="scientific">Candidatus Thiomargarita nelsonii</name>
    <dbReference type="NCBI Taxonomy" id="1003181"/>
    <lineage>
        <taxon>Bacteria</taxon>
        <taxon>Pseudomonadati</taxon>
        <taxon>Pseudomonadota</taxon>
        <taxon>Gammaproteobacteria</taxon>
        <taxon>Thiotrichales</taxon>
        <taxon>Thiotrichaceae</taxon>
        <taxon>Thiomargarita</taxon>
    </lineage>
</organism>
<evidence type="ECO:0000313" key="14">
    <source>
        <dbReference type="Proteomes" id="UP000076962"/>
    </source>
</evidence>
<evidence type="ECO:0000256" key="6">
    <source>
        <dbReference type="ARBA" id="ARBA00022737"/>
    </source>
</evidence>
<dbReference type="SUPFAM" id="SSF141072">
    <property type="entry name" value="CalX-like"/>
    <property type="match status" value="2"/>
</dbReference>
<dbReference type="FunFam" id="3.80.10.10:FF:000453">
    <property type="entry name" value="Leucine-rich receptor-like protein kinase family protein"/>
    <property type="match status" value="1"/>
</dbReference>
<keyword evidence="10" id="KW-0675">Receptor</keyword>
<evidence type="ECO:0000256" key="8">
    <source>
        <dbReference type="ARBA" id="ARBA00022989"/>
    </source>
</evidence>
<dbReference type="AlphaFoldDB" id="A0A176RVD9"/>
<keyword evidence="7" id="KW-0106">Calcium</keyword>
<feature type="domain" description="Calx-beta" evidence="12">
    <location>
        <begin position="355"/>
        <end position="448"/>
    </location>
</feature>
<sequence>NQLTGEIPRELGNLSNLRELGLGRNRLTGEIPSELGNLTKLEYLSLDNNQLCGEIPVELKNLSSLPLSDDLWGAKLKLDNNHLIPPNVGTSDAELRAWLDSHSPGWDTTQTPCPQECKLQFSSATYSIKEDGGQATITVTRIGSGDGAVSVEYATSDDTATAPDDYTQTTGTLNWADGSLADKTFTIDIIDENEQGNDETLIVSLNNATGGAELGSPNTAVLTINNPKNCATVTNIPYEECEVLVAFYNSTGGANWQRNDGWNVTNMPCSWDGVECSEGHVSKLSLYNNQLIGEIPSELGNLSSLMGLSLSNNQLCGEIPENISNINYINLNNNHLTTSDSSLIAWLDSRNPGWDTTQTSCSGFFTTPIVKVAENAGTVTLIVQRNGDTNGTLDYATTEGSARQGHDYIGATGTLNWADGDVTDKSFTITINDDSNSEMNETFTITLTSPVTGENLDNATIVIEDNEPADCAAVTEIPSTECEALVALYNSTDGANWRDNGGWNVTNTPCNWYGVSCSGGHVSRLSLSLNRLRGSIPTELGNLTNLTYLNLSSNFPTGPTPTKFASSVFYVFFGFYHNSLTGEIPRELGNLTRLTVLDLHYNQLTGTIPTELGNLSNLTWLSLNNNQLTGTIPTELGNLSNLTWLSLDSNQLSGTIPTELGNLTNLTWLSLYYNQLTGTIPTELGNLTRLTVLGLRYNQLTGEIPTELGNLTHLTWLGLHYNQLTGEIPTELGNLSNLTWLYLNNNQLTGEIPTELGNLTHLEELYLHYNQLTGEIPRELGNLTKL</sequence>
<comment type="subcellular location">
    <subcellularLocation>
        <location evidence="1">Cell membrane</location>
        <topology evidence="1">Single-pass type I membrane protein</topology>
    </subcellularLocation>
</comment>
<evidence type="ECO:0000313" key="13">
    <source>
        <dbReference type="EMBL" id="OAD19685.1"/>
    </source>
</evidence>
<feature type="non-terminal residue" evidence="13">
    <location>
        <position position="1"/>
    </location>
</feature>
<dbReference type="Gene3D" id="2.60.40.2030">
    <property type="match status" value="2"/>
</dbReference>
<feature type="non-terminal residue" evidence="13">
    <location>
        <position position="786"/>
    </location>
</feature>
<dbReference type="Pfam" id="PF00560">
    <property type="entry name" value="LRR_1"/>
    <property type="match status" value="4"/>
</dbReference>
<dbReference type="PANTHER" id="PTHR27004">
    <property type="entry name" value="RECEPTOR-LIKE PROTEIN 12 ISOFORM X1"/>
    <property type="match status" value="1"/>
</dbReference>
<comment type="caution">
    <text evidence="13">The sequence shown here is derived from an EMBL/GenBank/DDBJ whole genome shotgun (WGS) entry which is preliminary data.</text>
</comment>
<dbReference type="EMBL" id="LUTY01002703">
    <property type="protein sequence ID" value="OAD19685.1"/>
    <property type="molecule type" value="Genomic_DNA"/>
</dbReference>
<dbReference type="FunFam" id="3.80.10.10:FF:000400">
    <property type="entry name" value="Nuclear pore complex protein NUP107"/>
    <property type="match status" value="1"/>
</dbReference>
<keyword evidence="11" id="KW-0325">Glycoprotein</keyword>
<keyword evidence="5" id="KW-0732">Signal</keyword>
<dbReference type="SUPFAM" id="SSF52058">
    <property type="entry name" value="L domain-like"/>
    <property type="match status" value="2"/>
</dbReference>
<keyword evidence="9" id="KW-0472">Membrane</keyword>
<feature type="domain" description="Calx-beta" evidence="12">
    <location>
        <begin position="108"/>
        <end position="206"/>
    </location>
</feature>
<dbReference type="InterPro" id="IPR001611">
    <property type="entry name" value="Leu-rich_rpt"/>
</dbReference>
<accession>A0A176RVD9</accession>
<dbReference type="GO" id="GO:0051707">
    <property type="term" value="P:response to other organism"/>
    <property type="evidence" value="ECO:0007669"/>
    <property type="project" value="UniProtKB-ARBA"/>
</dbReference>
<dbReference type="GO" id="GO:0007229">
    <property type="term" value="P:integrin-mediated signaling pathway"/>
    <property type="evidence" value="ECO:0007669"/>
    <property type="project" value="UniProtKB-KW"/>
</dbReference>
<keyword evidence="13" id="KW-0401">Integrin</keyword>
<proteinExistence type="predicted"/>
<dbReference type="Pfam" id="PF08263">
    <property type="entry name" value="LRRNT_2"/>
    <property type="match status" value="2"/>
</dbReference>
<evidence type="ECO:0000256" key="11">
    <source>
        <dbReference type="ARBA" id="ARBA00023180"/>
    </source>
</evidence>
<dbReference type="InterPro" id="IPR038081">
    <property type="entry name" value="CalX-like_sf"/>
</dbReference>
<dbReference type="GO" id="GO:0005886">
    <property type="term" value="C:plasma membrane"/>
    <property type="evidence" value="ECO:0007669"/>
    <property type="project" value="UniProtKB-SubCell"/>
</dbReference>
<evidence type="ECO:0000256" key="1">
    <source>
        <dbReference type="ARBA" id="ARBA00004251"/>
    </source>
</evidence>
<dbReference type="Gene3D" id="3.80.10.10">
    <property type="entry name" value="Ribonuclease Inhibitor"/>
    <property type="match status" value="5"/>
</dbReference>
<evidence type="ECO:0000256" key="2">
    <source>
        <dbReference type="ARBA" id="ARBA00022475"/>
    </source>
</evidence>
<keyword evidence="4" id="KW-0812">Transmembrane</keyword>
<dbReference type="InterPro" id="IPR013210">
    <property type="entry name" value="LRR_N_plant-typ"/>
</dbReference>
<dbReference type="PANTHER" id="PTHR27004:SF203">
    <property type="entry name" value="LEUCINE-RICH REPEAT-CONTAINING N-TERMINAL PLANT-TYPE DOMAIN-CONTAINING PROTEIN"/>
    <property type="match status" value="1"/>
</dbReference>
<dbReference type="Pfam" id="PF23598">
    <property type="entry name" value="LRR_14"/>
    <property type="match status" value="2"/>
</dbReference>
<evidence type="ECO:0000256" key="3">
    <source>
        <dbReference type="ARBA" id="ARBA00022614"/>
    </source>
</evidence>
<evidence type="ECO:0000256" key="9">
    <source>
        <dbReference type="ARBA" id="ARBA00023136"/>
    </source>
</evidence>
<dbReference type="InterPro" id="IPR055414">
    <property type="entry name" value="LRR_R13L4/SHOC2-like"/>
</dbReference>
<evidence type="ECO:0000256" key="5">
    <source>
        <dbReference type="ARBA" id="ARBA00022729"/>
    </source>
</evidence>
<evidence type="ECO:0000256" key="7">
    <source>
        <dbReference type="ARBA" id="ARBA00022837"/>
    </source>
</evidence>
<dbReference type="FunFam" id="3.80.10.10:FF:000041">
    <property type="entry name" value="LRR receptor-like serine/threonine-protein kinase ERECTA"/>
    <property type="match status" value="1"/>
</dbReference>
<name>A0A176RVD9_9GAMM</name>
<dbReference type="InterPro" id="IPR032675">
    <property type="entry name" value="LRR_dom_sf"/>
</dbReference>
<dbReference type="InterPro" id="IPR003591">
    <property type="entry name" value="Leu-rich_rpt_typical-subtyp"/>
</dbReference>
<reference evidence="13 14" key="1">
    <citation type="submission" date="2016-05" db="EMBL/GenBank/DDBJ databases">
        <title>Single-cell genome of chain-forming Candidatus Thiomargarita nelsonii and comparison to other large sulfur-oxidizing bacteria.</title>
        <authorList>
            <person name="Winkel M."/>
            <person name="Salman V."/>
            <person name="Woyke T."/>
            <person name="Schulz-Vogt H."/>
            <person name="Richter M."/>
            <person name="Flood B."/>
            <person name="Bailey J."/>
            <person name="Amann R."/>
            <person name="Mussmann M."/>
        </authorList>
    </citation>
    <scope>NUCLEOTIDE SEQUENCE [LARGE SCALE GENOMIC DNA]</scope>
    <source>
        <strain evidence="13 14">THI036</strain>
    </source>
</reference>
<keyword evidence="8" id="KW-1133">Transmembrane helix</keyword>
<dbReference type="InterPro" id="IPR003644">
    <property type="entry name" value="Calx_beta"/>
</dbReference>
<evidence type="ECO:0000256" key="10">
    <source>
        <dbReference type="ARBA" id="ARBA00023170"/>
    </source>
</evidence>
<keyword evidence="6" id="KW-0677">Repeat</keyword>
<dbReference type="GO" id="GO:0006952">
    <property type="term" value="P:defense response"/>
    <property type="evidence" value="ECO:0007669"/>
    <property type="project" value="UniProtKB-ARBA"/>
</dbReference>
<evidence type="ECO:0000256" key="4">
    <source>
        <dbReference type="ARBA" id="ARBA00022692"/>
    </source>
</evidence>
<keyword evidence="14" id="KW-1185">Reference proteome</keyword>
<dbReference type="Proteomes" id="UP000076962">
    <property type="component" value="Unassembled WGS sequence"/>
</dbReference>
<dbReference type="SMART" id="SM00369">
    <property type="entry name" value="LRR_TYP"/>
    <property type="match status" value="10"/>
</dbReference>
<gene>
    <name evidence="13" type="ORF">THIOM_004667</name>
</gene>
<keyword evidence="3" id="KW-0433">Leucine-rich repeat</keyword>
<evidence type="ECO:0000259" key="12">
    <source>
        <dbReference type="SMART" id="SM00237"/>
    </source>
</evidence>
<keyword evidence="2" id="KW-1003">Cell membrane</keyword>
<dbReference type="SMART" id="SM00365">
    <property type="entry name" value="LRR_SD22"/>
    <property type="match status" value="6"/>
</dbReference>
<dbReference type="FunFam" id="3.80.10.10:FF:000356">
    <property type="entry name" value="LRR receptor-like serine/threonine-protein kinase"/>
    <property type="match status" value="1"/>
</dbReference>
<protein>
    <submittedName>
        <fullName evidence="13">Na-Ca exchanger/integrin-beta4 domain protein</fullName>
    </submittedName>
</protein>